<accession>A0A645C6L5</accession>
<evidence type="ECO:0000256" key="1">
    <source>
        <dbReference type="SAM" id="Phobius"/>
    </source>
</evidence>
<keyword evidence="1" id="KW-0472">Membrane</keyword>
<sequence>MLFTGETEPYGGMATLIMYNISSITGGVTLLYAPSYSWSGDIINDQPFGGYSFETYGSISGKFKIEAWNDYDKSGTLLSTEYYLIFDLSIDIVPTHDKRGRLIVFETPKLPIILGRLNKVVYE</sequence>
<evidence type="ECO:0000313" key="2">
    <source>
        <dbReference type="EMBL" id="MPM70963.1"/>
    </source>
</evidence>
<keyword evidence="1" id="KW-1133">Transmembrane helix</keyword>
<feature type="transmembrane region" description="Helical" evidence="1">
    <location>
        <begin position="12"/>
        <end position="33"/>
    </location>
</feature>
<dbReference type="EMBL" id="VSSQ01023815">
    <property type="protein sequence ID" value="MPM70963.1"/>
    <property type="molecule type" value="Genomic_DNA"/>
</dbReference>
<reference evidence="2" key="1">
    <citation type="submission" date="2019-08" db="EMBL/GenBank/DDBJ databases">
        <authorList>
            <person name="Kucharzyk K."/>
            <person name="Murdoch R.W."/>
            <person name="Higgins S."/>
            <person name="Loffler F."/>
        </authorList>
    </citation>
    <scope>NUCLEOTIDE SEQUENCE</scope>
</reference>
<gene>
    <name evidence="2" type="ORF">SDC9_117926</name>
</gene>
<dbReference type="AlphaFoldDB" id="A0A645C6L5"/>
<proteinExistence type="predicted"/>
<comment type="caution">
    <text evidence="2">The sequence shown here is derived from an EMBL/GenBank/DDBJ whole genome shotgun (WGS) entry which is preliminary data.</text>
</comment>
<protein>
    <submittedName>
        <fullName evidence="2">Uncharacterized protein</fullName>
    </submittedName>
</protein>
<organism evidence="2">
    <name type="scientific">bioreactor metagenome</name>
    <dbReference type="NCBI Taxonomy" id="1076179"/>
    <lineage>
        <taxon>unclassified sequences</taxon>
        <taxon>metagenomes</taxon>
        <taxon>ecological metagenomes</taxon>
    </lineage>
</organism>
<name>A0A645C6L5_9ZZZZ</name>
<keyword evidence="1" id="KW-0812">Transmembrane</keyword>